<dbReference type="Proteomes" id="UP000223968">
    <property type="component" value="Unassembled WGS sequence"/>
</dbReference>
<keyword evidence="2" id="KW-1185">Reference proteome</keyword>
<protein>
    <submittedName>
        <fullName evidence="1">Uncharacterized protein</fullName>
    </submittedName>
</protein>
<organism evidence="1 2">
    <name type="scientific">Helicocarpus griseus UAMH5409</name>
    <dbReference type="NCBI Taxonomy" id="1447875"/>
    <lineage>
        <taxon>Eukaryota</taxon>
        <taxon>Fungi</taxon>
        <taxon>Dikarya</taxon>
        <taxon>Ascomycota</taxon>
        <taxon>Pezizomycotina</taxon>
        <taxon>Eurotiomycetes</taxon>
        <taxon>Eurotiomycetidae</taxon>
        <taxon>Onygenales</taxon>
        <taxon>Ajellomycetaceae</taxon>
        <taxon>Helicocarpus</taxon>
    </lineage>
</organism>
<proteinExistence type="predicted"/>
<dbReference type="OrthoDB" id="4178743at2759"/>
<accession>A0A2B7Y8U3</accession>
<dbReference type="EMBL" id="PDNB01000010">
    <property type="protein sequence ID" value="PGH17453.1"/>
    <property type="molecule type" value="Genomic_DNA"/>
</dbReference>
<name>A0A2B7Y8U3_9EURO</name>
<evidence type="ECO:0000313" key="1">
    <source>
        <dbReference type="EMBL" id="PGH17453.1"/>
    </source>
</evidence>
<sequence length="377" mass="42433">MGSIFEDPARYEFFERTCNPQSGDGSTSIEVWEYHRNIAHARGKFMPVRELVERSSSASLRIIFAPLDRATRPYAADLLMLFRHFRVPSAFIDDNPRSVTLSFGASEDGAGGDCAWFHYLCKNITTHRSPANNQVYISGVLSGEPQFTQGDDSWILCKYFLRWDSGPESASAGQVTLICFGVPPLSNLRLRLSRLPSTWEEVLIDPYALFVIALDELSVQQDALVWGLNDIFRGMEVNALQSASMTNDRAMKGRHDFAGLHNVHKLIIYMSECSSAVMHTLTHLRERHREAMAGAQLQESSRKTMARTQGMLALVETRFETARLRVASLDRRMENLIGLVSGDPVLAYFISAVEVIYHGPYTPFTTLDREIVLLMPC</sequence>
<reference evidence="1 2" key="1">
    <citation type="submission" date="2017-10" db="EMBL/GenBank/DDBJ databases">
        <title>Comparative genomics in systemic dimorphic fungi from Ajellomycetaceae.</title>
        <authorList>
            <person name="Munoz J.F."/>
            <person name="Mcewen J.G."/>
            <person name="Clay O.K."/>
            <person name="Cuomo C.A."/>
        </authorList>
    </citation>
    <scope>NUCLEOTIDE SEQUENCE [LARGE SCALE GENOMIC DNA]</scope>
    <source>
        <strain evidence="1 2">UAMH5409</strain>
    </source>
</reference>
<evidence type="ECO:0000313" key="2">
    <source>
        <dbReference type="Proteomes" id="UP000223968"/>
    </source>
</evidence>
<comment type="caution">
    <text evidence="1">The sequence shown here is derived from an EMBL/GenBank/DDBJ whole genome shotgun (WGS) entry which is preliminary data.</text>
</comment>
<dbReference type="AlphaFoldDB" id="A0A2B7Y8U3"/>
<gene>
    <name evidence="1" type="ORF">AJ79_01053</name>
</gene>